<feature type="region of interest" description="Disordered" evidence="1">
    <location>
        <begin position="92"/>
        <end position="114"/>
    </location>
</feature>
<gene>
    <name evidence="3" type="ORF">HPS56_08775</name>
</gene>
<feature type="chain" id="PRO_5046325500" description="Glycine zipper domain-containing protein" evidence="2">
    <location>
        <begin position="26"/>
        <end position="280"/>
    </location>
</feature>
<evidence type="ECO:0000313" key="4">
    <source>
        <dbReference type="Proteomes" id="UP000714420"/>
    </source>
</evidence>
<dbReference type="EMBL" id="JABKKF010000008">
    <property type="protein sequence ID" value="NPD92434.1"/>
    <property type="molecule type" value="Genomic_DNA"/>
</dbReference>
<feature type="signal peptide" evidence="2">
    <location>
        <begin position="1"/>
        <end position="25"/>
    </location>
</feature>
<evidence type="ECO:0000256" key="1">
    <source>
        <dbReference type="SAM" id="MobiDB-lite"/>
    </source>
</evidence>
<keyword evidence="2" id="KW-0732">Signal</keyword>
<accession>A0ABX2AMK7</accession>
<proteinExistence type="predicted"/>
<sequence>MRKSLTAFLCACLLLYGCRSSSEGAYNGAMFGSMLGSAIGGIIGGYGGSDIGQVVGMAGGAAVGAAVGNANEKKAREAYSCRAADDAYPEAVSSGSSSYGGNDSGFDPSNGGDDRISFDETSGSYLSVSVSGGVSTNVVPDEISTQSLSVEQLAKLAPGYSVRFNPLVEIRNATFSDADGDGILSSGEKCTVAFDIVNNSSEVLYDVRPTVFESTGNKRIHISPGIRVESIAPYKGVRYTAMVVADKKLKDGEAVIKVAVAQGDRELTSSIHEFNIVTRR</sequence>
<evidence type="ECO:0008006" key="5">
    <source>
        <dbReference type="Google" id="ProtNLM"/>
    </source>
</evidence>
<feature type="compositionally biased region" description="Low complexity" evidence="1">
    <location>
        <begin position="93"/>
        <end position="105"/>
    </location>
</feature>
<keyword evidence="4" id="KW-1185">Reference proteome</keyword>
<reference evidence="3 4" key="1">
    <citation type="submission" date="2020-05" db="EMBL/GenBank/DDBJ databases">
        <title>Distinct polysaccharide utilization as determinants for interspecies competition between intestinal Prevotella spp.</title>
        <authorList>
            <person name="Galvez E.J.C."/>
            <person name="Iljazovic A."/>
            <person name="Strowig T."/>
        </authorList>
    </citation>
    <scope>NUCLEOTIDE SEQUENCE [LARGE SCALE GENOMIC DNA]</scope>
    <source>
        <strain evidence="3 4">PMUR</strain>
    </source>
</reference>
<evidence type="ECO:0000313" key="3">
    <source>
        <dbReference type="EMBL" id="NPD92434.1"/>
    </source>
</evidence>
<comment type="caution">
    <text evidence="3">The sequence shown here is derived from an EMBL/GenBank/DDBJ whole genome shotgun (WGS) entry which is preliminary data.</text>
</comment>
<dbReference type="Proteomes" id="UP000714420">
    <property type="component" value="Unassembled WGS sequence"/>
</dbReference>
<organism evidence="3 4">
    <name type="scientific">Xylanibacter muris</name>
    <dbReference type="NCBI Taxonomy" id="2736290"/>
    <lineage>
        <taxon>Bacteria</taxon>
        <taxon>Pseudomonadati</taxon>
        <taxon>Bacteroidota</taxon>
        <taxon>Bacteroidia</taxon>
        <taxon>Bacteroidales</taxon>
        <taxon>Prevotellaceae</taxon>
        <taxon>Xylanibacter</taxon>
    </lineage>
</organism>
<dbReference type="PROSITE" id="PS51257">
    <property type="entry name" value="PROKAR_LIPOPROTEIN"/>
    <property type="match status" value="1"/>
</dbReference>
<protein>
    <recommendedName>
        <fullName evidence="5">Glycine zipper domain-containing protein</fullName>
    </recommendedName>
</protein>
<evidence type="ECO:0000256" key="2">
    <source>
        <dbReference type="SAM" id="SignalP"/>
    </source>
</evidence>
<name>A0ABX2AMK7_9BACT</name>
<dbReference type="RefSeq" id="WP_172275772.1">
    <property type="nucleotide sequence ID" value="NZ_CASGMU010000008.1"/>
</dbReference>